<comment type="caution">
    <text evidence="2">The sequence shown here is derived from an EMBL/GenBank/DDBJ whole genome shotgun (WGS) entry which is preliminary data.</text>
</comment>
<evidence type="ECO:0000313" key="2">
    <source>
        <dbReference type="EMBL" id="ERJ94407.1"/>
    </source>
</evidence>
<dbReference type="EMBL" id="AWVH01000005">
    <property type="protein sequence ID" value="ERJ94407.1"/>
    <property type="molecule type" value="Genomic_DNA"/>
</dbReference>
<protein>
    <submittedName>
        <fullName evidence="2">Major outer membrane protein MspA</fullName>
    </submittedName>
</protein>
<dbReference type="RefSeq" id="WP_021686780.1">
    <property type="nucleotide sequence ID" value="NZ_KI260561.1"/>
</dbReference>
<reference evidence="2 3" key="1">
    <citation type="submission" date="2013-08" db="EMBL/GenBank/DDBJ databases">
        <authorList>
            <person name="Weinstock G."/>
            <person name="Sodergren E."/>
            <person name="Wylie T."/>
            <person name="Fulton L."/>
            <person name="Fulton R."/>
            <person name="Fronick C."/>
            <person name="O'Laughlin M."/>
            <person name="Godfrey J."/>
            <person name="Miner T."/>
            <person name="Herter B."/>
            <person name="Appelbaum E."/>
            <person name="Cordes M."/>
            <person name="Lek S."/>
            <person name="Wollam A."/>
            <person name="Pepin K.H."/>
            <person name="Palsikar V.B."/>
            <person name="Mitreva M."/>
            <person name="Wilson R.K."/>
        </authorList>
    </citation>
    <scope>NUCLEOTIDE SEQUENCE [LARGE SCALE GENOMIC DNA]</scope>
    <source>
        <strain evidence="2 3">ATCC 700332</strain>
    </source>
</reference>
<name>A0ABN0P1K4_TRELE</name>
<proteinExistence type="predicted"/>
<feature type="chain" id="PRO_5046649152" evidence="1">
    <location>
        <begin position="20"/>
        <end position="590"/>
    </location>
</feature>
<feature type="signal peptide" evidence="1">
    <location>
        <begin position="1"/>
        <end position="19"/>
    </location>
</feature>
<accession>A0ABN0P1K4</accession>
<organism evidence="2 3">
    <name type="scientific">Treponema lecithinolyticum ATCC 700332</name>
    <dbReference type="NCBI Taxonomy" id="1321815"/>
    <lineage>
        <taxon>Bacteria</taxon>
        <taxon>Pseudomonadati</taxon>
        <taxon>Spirochaetota</taxon>
        <taxon>Spirochaetia</taxon>
        <taxon>Spirochaetales</taxon>
        <taxon>Treponemataceae</taxon>
        <taxon>Treponema</taxon>
    </lineage>
</organism>
<evidence type="ECO:0000313" key="3">
    <source>
        <dbReference type="Proteomes" id="UP000016649"/>
    </source>
</evidence>
<gene>
    <name evidence="2" type="ORF">HMPREF9193_00379</name>
</gene>
<sequence length="590" mass="65046">MKKILAFFLVFALAGAVFADEPSAEAKIAEFKGDAAVTFGVDLDTNRTGFKNEVGGSIKLNLLNGGDKSTTGDGIWGELKLKINAFTLQAKADKNVNLLTKIDDDDVKVEIDTAKIHIGPAYVGIKKGDLNYGSNFWYPNALNYKDGDDEYYNRTPSDKVKYDQGLVLGYEQKDLFKVETAFRSQKDTGKKLDKVEGVILPKDTEIKKGEYFKSVEGAHDNAKTDDVFDDAALVDPIPGKTDVKKLKATKAVFKRVMKDGDTNYWTDKYALGVYGEVKPIKDLRVAIGTAYVFGRLSGDKDVLKAVGDSDNRGDITFFTGADYKLSLLEKFVVNPVVTYTLYADAKWNGADEKLYYPEDLKTSMLKTGVRFGWGEEKKSNSLLYDFFGKNTLVYDTNKEDKGDDKLLPGVSLFGAFDLVNKNIETKLPLMMTFYSGELVKGLNVAALVHANVAKDASEISRVVPGTVYAGRMTKADYERLIGAKGLQIGLAASYDVKLNDITIVPAAAMLWTHGMLKGEADTRMTADEFKVEAKVDVKGVIQNTTLSVFWDEAAFGKGTSKEWTFGVKHDEQNYYTLKNGVFGLKAKIAL</sequence>
<keyword evidence="3" id="KW-1185">Reference proteome</keyword>
<evidence type="ECO:0000256" key="1">
    <source>
        <dbReference type="SAM" id="SignalP"/>
    </source>
</evidence>
<dbReference type="Proteomes" id="UP000016649">
    <property type="component" value="Unassembled WGS sequence"/>
</dbReference>
<keyword evidence="1" id="KW-0732">Signal</keyword>